<accession>A0A7R9BJT2</accession>
<dbReference type="EMBL" id="OA882470">
    <property type="protein sequence ID" value="CAD7275527.1"/>
    <property type="molecule type" value="Genomic_DNA"/>
</dbReference>
<proteinExistence type="predicted"/>
<evidence type="ECO:0000313" key="2">
    <source>
        <dbReference type="Proteomes" id="UP000678499"/>
    </source>
</evidence>
<gene>
    <name evidence="1" type="ORF">NMOB1V02_LOCUS3319</name>
</gene>
<organism evidence="1">
    <name type="scientific">Notodromas monacha</name>
    <dbReference type="NCBI Taxonomy" id="399045"/>
    <lineage>
        <taxon>Eukaryota</taxon>
        <taxon>Metazoa</taxon>
        <taxon>Ecdysozoa</taxon>
        <taxon>Arthropoda</taxon>
        <taxon>Crustacea</taxon>
        <taxon>Oligostraca</taxon>
        <taxon>Ostracoda</taxon>
        <taxon>Podocopa</taxon>
        <taxon>Podocopida</taxon>
        <taxon>Cypridocopina</taxon>
        <taxon>Cypridoidea</taxon>
        <taxon>Cyprididae</taxon>
        <taxon>Notodromas</taxon>
    </lineage>
</organism>
<protein>
    <submittedName>
        <fullName evidence="1">Uncharacterized protein</fullName>
    </submittedName>
</protein>
<dbReference type="AlphaFoldDB" id="A0A7R9BJT2"/>
<name>A0A7R9BJT2_9CRUS</name>
<evidence type="ECO:0000313" key="1">
    <source>
        <dbReference type="EMBL" id="CAD7275527.1"/>
    </source>
</evidence>
<reference evidence="1" key="1">
    <citation type="submission" date="2020-11" db="EMBL/GenBank/DDBJ databases">
        <authorList>
            <person name="Tran Van P."/>
        </authorList>
    </citation>
    <scope>NUCLEOTIDE SEQUENCE</scope>
</reference>
<dbReference type="EMBL" id="CAJPEX010000433">
    <property type="protein sequence ID" value="CAG0915679.1"/>
    <property type="molecule type" value="Genomic_DNA"/>
</dbReference>
<sequence length="160" mass="18117">MIRFGPSSVPLGLYWLVSLIKGPSLLVVIKPANDKSRTTEPFTKGDDSSFLHLVGSEKVKAGKRFLSPTHGKRCRCSKHIKSYPSADSLVAGLPKKDINEIHDSFTVNLVLYWWRCKNPERFLKGTKWNVQQALGSKVPNSILNFMFKLRFRRLTSADLI</sequence>
<dbReference type="Proteomes" id="UP000678499">
    <property type="component" value="Unassembled WGS sequence"/>
</dbReference>
<dbReference type="OrthoDB" id="5809458at2759"/>
<keyword evidence="2" id="KW-1185">Reference proteome</keyword>